<keyword evidence="8" id="KW-0406">Ion transport</keyword>
<proteinExistence type="predicted"/>
<keyword evidence="2" id="KW-0813">Transport</keyword>
<dbReference type="Pfam" id="PF00005">
    <property type="entry name" value="ABC_tran"/>
    <property type="match status" value="1"/>
</dbReference>
<dbReference type="FunFam" id="3.40.50.300:FF:000134">
    <property type="entry name" value="Iron-enterobactin ABC transporter ATP-binding protein"/>
    <property type="match status" value="1"/>
</dbReference>
<dbReference type="GO" id="GO:0016887">
    <property type="term" value="F:ATP hydrolysis activity"/>
    <property type="evidence" value="ECO:0007669"/>
    <property type="project" value="InterPro"/>
</dbReference>
<evidence type="ECO:0000256" key="4">
    <source>
        <dbReference type="ARBA" id="ARBA00022496"/>
    </source>
</evidence>
<sequence length="277" mass="29695">MTISPPHTASPSHPVPSLAADQLSLGYRDKLVVDGVSVTLPQGRITTVVGANGCGKSTLLRGLARLLRPQSGRVLLDGADLSTLPARTLARQLGLLPQQPIAPDGITVADLIGRGRHPHQRWFRQWSTADDQAVAAAMQATGVAQLSEQPIDELSGGQRQRVWIALALAQDPEIMLLDEPTTYLDLAHQIEVLELLVALNRRLGRTIVLVLHDINMACRYTHHLIAMRDGQITAEGAPAEIVTAELIKEVFSVTCTVIPDPLAGTPLILPQPGVLPG</sequence>
<evidence type="ECO:0000256" key="1">
    <source>
        <dbReference type="ARBA" id="ARBA00004202"/>
    </source>
</evidence>
<dbReference type="InterPro" id="IPR051535">
    <property type="entry name" value="Siderophore_ABC-ATPase"/>
</dbReference>
<keyword evidence="9" id="KW-0472">Membrane</keyword>
<evidence type="ECO:0000313" key="12">
    <source>
        <dbReference type="Proteomes" id="UP000662857"/>
    </source>
</evidence>
<dbReference type="SUPFAM" id="SSF52540">
    <property type="entry name" value="P-loop containing nucleoside triphosphate hydrolases"/>
    <property type="match status" value="1"/>
</dbReference>
<keyword evidence="6 11" id="KW-0067">ATP-binding</keyword>
<feature type="domain" description="ABC transporter" evidence="10">
    <location>
        <begin position="18"/>
        <end position="254"/>
    </location>
</feature>
<keyword evidence="5" id="KW-0547">Nucleotide-binding</keyword>
<keyword evidence="4" id="KW-0410">Iron transport</keyword>
<comment type="subcellular location">
    <subcellularLocation>
        <location evidence="1">Cell membrane</location>
        <topology evidence="1">Peripheral membrane protein</topology>
    </subcellularLocation>
</comment>
<evidence type="ECO:0000256" key="9">
    <source>
        <dbReference type="ARBA" id="ARBA00023136"/>
    </source>
</evidence>
<gene>
    <name evidence="11" type="ORF">JQS43_10715</name>
</gene>
<dbReference type="KEGG" id="nhy:JQS43_10715"/>
<evidence type="ECO:0000256" key="3">
    <source>
        <dbReference type="ARBA" id="ARBA00022475"/>
    </source>
</evidence>
<dbReference type="SMART" id="SM00382">
    <property type="entry name" value="AAA"/>
    <property type="match status" value="1"/>
</dbReference>
<evidence type="ECO:0000256" key="5">
    <source>
        <dbReference type="ARBA" id="ARBA00022741"/>
    </source>
</evidence>
<dbReference type="InterPro" id="IPR017871">
    <property type="entry name" value="ABC_transporter-like_CS"/>
</dbReference>
<organism evidence="11 12">
    <name type="scientific">Natronosporangium hydrolyticum</name>
    <dbReference type="NCBI Taxonomy" id="2811111"/>
    <lineage>
        <taxon>Bacteria</taxon>
        <taxon>Bacillati</taxon>
        <taxon>Actinomycetota</taxon>
        <taxon>Actinomycetes</taxon>
        <taxon>Micromonosporales</taxon>
        <taxon>Micromonosporaceae</taxon>
        <taxon>Natronosporangium</taxon>
    </lineage>
</organism>
<reference evidence="11" key="1">
    <citation type="submission" date="2021-02" db="EMBL/GenBank/DDBJ databases">
        <title>Natrosporangium hydrolyticum gen. nov., sp. nov, a haloalkaliphilic actinobacterium from a soda solonchak soil.</title>
        <authorList>
            <person name="Sorokin D.Y."/>
            <person name="Khijniak T.V."/>
            <person name="Zakharycheva A.P."/>
            <person name="Boueva O.V."/>
            <person name="Ariskina E.V."/>
            <person name="Hahnke R.L."/>
            <person name="Bunk B."/>
            <person name="Sproer C."/>
            <person name="Schumann P."/>
            <person name="Evtushenko L.I."/>
            <person name="Kublanov I.V."/>
        </authorList>
    </citation>
    <scope>NUCLEOTIDE SEQUENCE</scope>
    <source>
        <strain evidence="11">DSM 106523</strain>
    </source>
</reference>
<accession>A0A895YL25</accession>
<dbReference type="PANTHER" id="PTHR42771">
    <property type="entry name" value="IRON(3+)-HYDROXAMATE IMPORT ATP-BINDING PROTEIN FHUC"/>
    <property type="match status" value="1"/>
</dbReference>
<evidence type="ECO:0000256" key="2">
    <source>
        <dbReference type="ARBA" id="ARBA00022448"/>
    </source>
</evidence>
<keyword evidence="12" id="KW-1185">Reference proteome</keyword>
<dbReference type="GO" id="GO:0006826">
    <property type="term" value="P:iron ion transport"/>
    <property type="evidence" value="ECO:0007669"/>
    <property type="project" value="UniProtKB-KW"/>
</dbReference>
<keyword evidence="3" id="KW-1003">Cell membrane</keyword>
<evidence type="ECO:0000256" key="6">
    <source>
        <dbReference type="ARBA" id="ARBA00022840"/>
    </source>
</evidence>
<keyword evidence="7" id="KW-0408">Iron</keyword>
<dbReference type="RefSeq" id="WP_239678932.1">
    <property type="nucleotide sequence ID" value="NZ_CP070499.1"/>
</dbReference>
<dbReference type="EMBL" id="CP070499">
    <property type="protein sequence ID" value="QSB16702.1"/>
    <property type="molecule type" value="Genomic_DNA"/>
</dbReference>
<dbReference type="PROSITE" id="PS00211">
    <property type="entry name" value="ABC_TRANSPORTER_1"/>
    <property type="match status" value="1"/>
</dbReference>
<dbReference type="InterPro" id="IPR003593">
    <property type="entry name" value="AAA+_ATPase"/>
</dbReference>
<dbReference type="CDD" id="cd03214">
    <property type="entry name" value="ABC_Iron-Siderophores_B12_Hemin"/>
    <property type="match status" value="1"/>
</dbReference>
<dbReference type="Gene3D" id="3.40.50.300">
    <property type="entry name" value="P-loop containing nucleotide triphosphate hydrolases"/>
    <property type="match status" value="1"/>
</dbReference>
<dbReference type="AlphaFoldDB" id="A0A895YL25"/>
<evidence type="ECO:0000313" key="11">
    <source>
        <dbReference type="EMBL" id="QSB16702.1"/>
    </source>
</evidence>
<dbReference type="PROSITE" id="PS50893">
    <property type="entry name" value="ABC_TRANSPORTER_2"/>
    <property type="match status" value="1"/>
</dbReference>
<name>A0A895YL25_9ACTN</name>
<dbReference type="InterPro" id="IPR027417">
    <property type="entry name" value="P-loop_NTPase"/>
</dbReference>
<protein>
    <submittedName>
        <fullName evidence="11">ABC transporter ATP-binding protein</fullName>
    </submittedName>
</protein>
<evidence type="ECO:0000256" key="7">
    <source>
        <dbReference type="ARBA" id="ARBA00023004"/>
    </source>
</evidence>
<dbReference type="PANTHER" id="PTHR42771:SF12">
    <property type="entry name" value="FE(3+) DICITRATE TRANSPORT ATP-BINDING PROTEIN FECE-RELATED"/>
    <property type="match status" value="1"/>
</dbReference>
<evidence type="ECO:0000259" key="10">
    <source>
        <dbReference type="PROSITE" id="PS50893"/>
    </source>
</evidence>
<dbReference type="GO" id="GO:0005524">
    <property type="term" value="F:ATP binding"/>
    <property type="evidence" value="ECO:0007669"/>
    <property type="project" value="UniProtKB-KW"/>
</dbReference>
<dbReference type="InterPro" id="IPR003439">
    <property type="entry name" value="ABC_transporter-like_ATP-bd"/>
</dbReference>
<dbReference type="Proteomes" id="UP000662857">
    <property type="component" value="Chromosome"/>
</dbReference>
<dbReference type="GO" id="GO:0005886">
    <property type="term" value="C:plasma membrane"/>
    <property type="evidence" value="ECO:0007669"/>
    <property type="project" value="UniProtKB-SubCell"/>
</dbReference>
<evidence type="ECO:0000256" key="8">
    <source>
        <dbReference type="ARBA" id="ARBA00023065"/>
    </source>
</evidence>